<dbReference type="GO" id="GO:0005524">
    <property type="term" value="F:ATP binding"/>
    <property type="evidence" value="ECO:0007669"/>
    <property type="project" value="UniProtKB-KW"/>
</dbReference>
<dbReference type="GO" id="GO:0006139">
    <property type="term" value="P:nucleobase-containing compound metabolic process"/>
    <property type="evidence" value="ECO:0007669"/>
    <property type="project" value="InterPro"/>
</dbReference>
<evidence type="ECO:0000313" key="10">
    <source>
        <dbReference type="EMBL" id="GER93062.1"/>
    </source>
</evidence>
<evidence type="ECO:0000256" key="4">
    <source>
        <dbReference type="ARBA" id="ARBA00022741"/>
    </source>
</evidence>
<comment type="catalytic activity">
    <reaction evidence="8">
        <text>CMP + ATP = CDP + ADP</text>
        <dbReference type="Rhea" id="RHEA:11600"/>
        <dbReference type="ChEBI" id="CHEBI:30616"/>
        <dbReference type="ChEBI" id="CHEBI:58069"/>
        <dbReference type="ChEBI" id="CHEBI:60377"/>
        <dbReference type="ChEBI" id="CHEBI:456216"/>
        <dbReference type="EC" id="2.7.4.25"/>
    </reaction>
</comment>
<dbReference type="InterPro" id="IPR027417">
    <property type="entry name" value="P-loop_NTPase"/>
</dbReference>
<evidence type="ECO:0000256" key="2">
    <source>
        <dbReference type="ARBA" id="ARBA00012906"/>
    </source>
</evidence>
<dbReference type="CDD" id="cd02020">
    <property type="entry name" value="CMPK"/>
    <property type="match status" value="1"/>
</dbReference>
<dbReference type="AlphaFoldDB" id="A0A5J4L199"/>
<keyword evidence="3" id="KW-0808">Transferase</keyword>
<dbReference type="EC" id="2.7.4.25" evidence="2"/>
<comment type="catalytic activity">
    <reaction evidence="7">
        <text>dCMP + ATP = dCDP + ADP</text>
        <dbReference type="Rhea" id="RHEA:25094"/>
        <dbReference type="ChEBI" id="CHEBI:30616"/>
        <dbReference type="ChEBI" id="CHEBI:57566"/>
        <dbReference type="ChEBI" id="CHEBI:58593"/>
        <dbReference type="ChEBI" id="CHEBI:456216"/>
        <dbReference type="EC" id="2.7.4.25"/>
    </reaction>
</comment>
<evidence type="ECO:0000256" key="8">
    <source>
        <dbReference type="ARBA" id="ARBA00048478"/>
    </source>
</evidence>
<evidence type="ECO:0000256" key="7">
    <source>
        <dbReference type="ARBA" id="ARBA00047615"/>
    </source>
</evidence>
<dbReference type="Gene3D" id="3.40.50.300">
    <property type="entry name" value="P-loop containing nucleotide triphosphate hydrolases"/>
    <property type="match status" value="1"/>
</dbReference>
<name>A0A5J4L199_9ZZZZ</name>
<dbReference type="Pfam" id="PF02224">
    <property type="entry name" value="Cytidylate_kin"/>
    <property type="match status" value="1"/>
</dbReference>
<evidence type="ECO:0000256" key="5">
    <source>
        <dbReference type="ARBA" id="ARBA00022777"/>
    </source>
</evidence>
<comment type="caution">
    <text evidence="10">The sequence shown here is derived from an EMBL/GenBank/DDBJ whole genome shotgun (WGS) entry which is preliminary data.</text>
</comment>
<organism evidence="10">
    <name type="scientific">hot springs metagenome</name>
    <dbReference type="NCBI Taxonomy" id="433727"/>
    <lineage>
        <taxon>unclassified sequences</taxon>
        <taxon>metagenomes</taxon>
        <taxon>ecological metagenomes</taxon>
    </lineage>
</organism>
<feature type="domain" description="Cytidylate kinase" evidence="9">
    <location>
        <begin position="5"/>
        <end position="220"/>
    </location>
</feature>
<comment type="similarity">
    <text evidence="1">Belongs to the cytidylate kinase family. Type 1 subfamily.</text>
</comment>
<dbReference type="NCBIfam" id="TIGR00017">
    <property type="entry name" value="cmk"/>
    <property type="match status" value="1"/>
</dbReference>
<dbReference type="SUPFAM" id="SSF52540">
    <property type="entry name" value="P-loop containing nucleoside triphosphate hydrolases"/>
    <property type="match status" value="1"/>
</dbReference>
<evidence type="ECO:0000256" key="6">
    <source>
        <dbReference type="ARBA" id="ARBA00022840"/>
    </source>
</evidence>
<evidence type="ECO:0000259" key="9">
    <source>
        <dbReference type="Pfam" id="PF02224"/>
    </source>
</evidence>
<dbReference type="EMBL" id="BLAB01000001">
    <property type="protein sequence ID" value="GER93062.1"/>
    <property type="molecule type" value="Genomic_DNA"/>
</dbReference>
<keyword evidence="5 10" id="KW-0418">Kinase</keyword>
<protein>
    <recommendedName>
        <fullName evidence="2">(d)CMP kinase</fullName>
        <ecNumber evidence="2">2.7.4.25</ecNumber>
    </recommendedName>
</protein>
<dbReference type="InterPro" id="IPR011994">
    <property type="entry name" value="Cytidylate_kinase_dom"/>
</dbReference>
<keyword evidence="4" id="KW-0547">Nucleotide-binding</keyword>
<dbReference type="HAMAP" id="MF_00238">
    <property type="entry name" value="Cytidyl_kinase_type1"/>
    <property type="match status" value="1"/>
</dbReference>
<sequence length="222" mass="25151">MGKVIAIDGPSGAGKSTLSKLIAERLGFQFLDTGALYRATALHLMRNGLKEDSTDEEIASALKGLEIVFIDEKVFLKDTSRSYEEDVSEQIRTTDIGHYASVFSAKKVVRDFLLQKQRNAAIENNIVAEGRDMTTVVFPHAWRKFFLDASEQGRAKRRYLQLKEKGIDITMEDALRDIQERDRRDSNRDIAPLKRADDAIYIDTTDMSMDEVLERMLEAIGN</sequence>
<keyword evidence="6" id="KW-0067">ATP-binding</keyword>
<evidence type="ECO:0000256" key="1">
    <source>
        <dbReference type="ARBA" id="ARBA00009427"/>
    </source>
</evidence>
<proteinExistence type="inferred from homology"/>
<reference evidence="10" key="1">
    <citation type="submission" date="2019-10" db="EMBL/GenBank/DDBJ databases">
        <title>Metagenomic sequencing of thiosulfate-disproportionating enrichment culture.</title>
        <authorList>
            <person name="Umezawa K."/>
            <person name="Kojima H."/>
            <person name="Fukui M."/>
        </authorList>
    </citation>
    <scope>NUCLEOTIDE SEQUENCE</scope>
    <source>
        <strain evidence="10">45J</strain>
    </source>
</reference>
<accession>A0A5J4L199</accession>
<dbReference type="InterPro" id="IPR003136">
    <property type="entry name" value="Cytidylate_kin"/>
</dbReference>
<evidence type="ECO:0000256" key="3">
    <source>
        <dbReference type="ARBA" id="ARBA00022679"/>
    </source>
</evidence>
<dbReference type="GO" id="GO:0036431">
    <property type="term" value="F:dCMP kinase activity"/>
    <property type="evidence" value="ECO:0007669"/>
    <property type="project" value="InterPro"/>
</dbReference>
<gene>
    <name evidence="10" type="ORF">A45J_0795</name>
</gene>